<name>A0AAD5UFG2_9FUNG</name>
<dbReference type="PANTHER" id="PTHR15952">
    <property type="entry name" value="EXPORTIN-T/LOS1"/>
    <property type="match status" value="1"/>
</dbReference>
<dbReference type="InterPro" id="IPR011989">
    <property type="entry name" value="ARM-like"/>
</dbReference>
<dbReference type="GO" id="GO:0005737">
    <property type="term" value="C:cytoplasm"/>
    <property type="evidence" value="ECO:0007669"/>
    <property type="project" value="UniProtKB-SubCell"/>
</dbReference>
<evidence type="ECO:0000256" key="3">
    <source>
        <dbReference type="ARBA" id="ARBA00018928"/>
    </source>
</evidence>
<dbReference type="Pfam" id="PF08389">
    <property type="entry name" value="Xpo1"/>
    <property type="match status" value="1"/>
</dbReference>
<dbReference type="PANTHER" id="PTHR15952:SF11">
    <property type="entry name" value="EXPORTIN-T"/>
    <property type="match status" value="1"/>
</dbReference>
<evidence type="ECO:0000259" key="10">
    <source>
        <dbReference type="Pfam" id="PF08389"/>
    </source>
</evidence>
<evidence type="ECO:0000256" key="4">
    <source>
        <dbReference type="ARBA" id="ARBA00022448"/>
    </source>
</evidence>
<dbReference type="Pfam" id="PF19282">
    <property type="entry name" value="Exportin-T"/>
    <property type="match status" value="1"/>
</dbReference>
<comment type="similarity">
    <text evidence="2 9">Belongs to the exportin family.</text>
</comment>
<keyword evidence="6 9" id="KW-0820">tRNA-binding</keyword>
<sequence length="893" mass="101727">MVSDLEKAIMIALDPTARGPMKDQASQYCNHIKQSNDGWEICAKLADETSVPQVKFFCFQVIEEYLRNFPGTVEIRKLLWKWLSENIASNYPYYLRNKLYVLIVLLFRNQYPNQWPAFFDELFLLIDDPKGLLPFLQILITIDEEVVCLLINRSQDDLSRNTLIKDTMREAVVPRLIDTWLTILSTVYQSNLEISAACLKLFGLYVSWVDINLILHPKFISILFESFSVQKLRIPACECLSNMMLKGMKSSDKLKMIQMLNVFTILSNLNFNEDQEFDEQVAKLINNVGLELCHSYDDTNSSDHDKYTAIQYLAALFSYLLKYISSEHDETTSALFPFLGSYLLLLKRLKRLNVEGIPQESLAALLHSLVAKLKYDPEAEYRIKEDSGEDEASFTEMRKAVKIYTESVAAIDEELYTRCISEIVLQVFDSAINAKMTTGFASLNWFDIEGAMYLLYIFVEAKVGKGPPVFIDSNGEYTPIGLLISKLIDSDTIAPQRQGELLTLVMIPLLQKIEEIMHHSETTQLNEIYIAELSDLISAIGGFPEFEKTKDMANYNPEIWRSPFNTTIQGILIVLRKFNTYPQIREASRFALQRMTGCMGPELLEFIPAFLSSGLLSSETAIEIIDFLPFIGLTIYKFQQSVEIILKGVWKPLREKISYFLLQPPVGTDDALNLLNLRKADLTLITTLFNAQLNDVLTCPGNCHITLENISELNSTLSAILACFDRFSDLPAQKLAVSLLTKMVFCWGGLGNTIQEQPEEKKKGATLKVREPLKREPLPGFDAFIYEQIIPTTFSIPMKPGFNMNDGQSIVLLGELAQLLKTAYQVLGRQYLEYLSNTFFPSIACNPTLGNQFITALEQLDKKTFKKYLHVIILNHRHFTHNLHHNHNGGFQS</sequence>
<evidence type="ECO:0000313" key="13">
    <source>
        <dbReference type="Proteomes" id="UP001210925"/>
    </source>
</evidence>
<dbReference type="GO" id="GO:0005643">
    <property type="term" value="C:nuclear pore"/>
    <property type="evidence" value="ECO:0007669"/>
    <property type="project" value="TreeGrafter"/>
</dbReference>
<evidence type="ECO:0000256" key="7">
    <source>
        <dbReference type="ARBA" id="ARBA00022884"/>
    </source>
</evidence>
<comment type="caution">
    <text evidence="12">The sequence shown here is derived from an EMBL/GenBank/DDBJ whole genome shotgun (WGS) entry which is preliminary data.</text>
</comment>
<evidence type="ECO:0000313" key="12">
    <source>
        <dbReference type="EMBL" id="KAJ3256087.1"/>
    </source>
</evidence>
<keyword evidence="5 9" id="KW-0963">Cytoplasm</keyword>
<evidence type="ECO:0000256" key="2">
    <source>
        <dbReference type="ARBA" id="ARBA00009466"/>
    </source>
</evidence>
<comment type="function">
    <text evidence="9">tRNA nucleus export receptor which facilitates tRNA translocation across the nuclear pore complex.</text>
</comment>
<dbReference type="GO" id="GO:0016363">
    <property type="term" value="C:nuclear matrix"/>
    <property type="evidence" value="ECO:0007669"/>
    <property type="project" value="TreeGrafter"/>
</dbReference>
<keyword evidence="7 9" id="KW-0694">RNA-binding</keyword>
<gene>
    <name evidence="12" type="primary">LOS1</name>
    <name evidence="12" type="ORF">HK103_005770</name>
</gene>
<feature type="domain" description="Exportin-T C-terminal" evidence="11">
    <location>
        <begin position="487"/>
        <end position="873"/>
    </location>
</feature>
<dbReference type="AlphaFoldDB" id="A0AAD5UFG2"/>
<comment type="subcellular location">
    <subcellularLocation>
        <location evidence="1 9">Cytoplasm</location>
    </subcellularLocation>
    <subcellularLocation>
        <location evidence="9">Nucleus</location>
    </subcellularLocation>
    <text evidence="9">Shuttles between the nucleus and the cytoplasm.</text>
</comment>
<dbReference type="InterPro" id="IPR045546">
    <property type="entry name" value="Exportin-T_C"/>
</dbReference>
<dbReference type="Proteomes" id="UP001210925">
    <property type="component" value="Unassembled WGS sequence"/>
</dbReference>
<organism evidence="12 13">
    <name type="scientific">Boothiomyces macroporosus</name>
    <dbReference type="NCBI Taxonomy" id="261099"/>
    <lineage>
        <taxon>Eukaryota</taxon>
        <taxon>Fungi</taxon>
        <taxon>Fungi incertae sedis</taxon>
        <taxon>Chytridiomycota</taxon>
        <taxon>Chytridiomycota incertae sedis</taxon>
        <taxon>Chytridiomycetes</taxon>
        <taxon>Rhizophydiales</taxon>
        <taxon>Terramycetaceae</taxon>
        <taxon>Boothiomyces</taxon>
    </lineage>
</organism>
<dbReference type="SUPFAM" id="SSF48371">
    <property type="entry name" value="ARM repeat"/>
    <property type="match status" value="1"/>
</dbReference>
<dbReference type="Gene3D" id="1.25.10.10">
    <property type="entry name" value="Leucine-rich Repeat Variant"/>
    <property type="match status" value="2"/>
</dbReference>
<reference evidence="12" key="1">
    <citation type="submission" date="2020-05" db="EMBL/GenBank/DDBJ databases">
        <title>Phylogenomic resolution of chytrid fungi.</title>
        <authorList>
            <person name="Stajich J.E."/>
            <person name="Amses K."/>
            <person name="Simmons R."/>
            <person name="Seto K."/>
            <person name="Myers J."/>
            <person name="Bonds A."/>
            <person name="Quandt C.A."/>
            <person name="Barry K."/>
            <person name="Liu P."/>
            <person name="Grigoriev I."/>
            <person name="Longcore J.E."/>
            <person name="James T.Y."/>
        </authorList>
    </citation>
    <scope>NUCLEOTIDE SEQUENCE</scope>
    <source>
        <strain evidence="12">PLAUS21</strain>
    </source>
</reference>
<evidence type="ECO:0000256" key="5">
    <source>
        <dbReference type="ARBA" id="ARBA00022490"/>
    </source>
</evidence>
<proteinExistence type="inferred from homology"/>
<evidence type="ECO:0000256" key="9">
    <source>
        <dbReference type="RuleBase" id="RU366037"/>
    </source>
</evidence>
<evidence type="ECO:0000259" key="11">
    <source>
        <dbReference type="Pfam" id="PF19282"/>
    </source>
</evidence>
<protein>
    <recommendedName>
        <fullName evidence="3 9">Exportin-T</fullName>
    </recommendedName>
    <alternativeName>
        <fullName evidence="9">Exportin(tRNA)</fullName>
    </alternativeName>
    <alternativeName>
        <fullName evidence="9">tRNA exportin</fullName>
    </alternativeName>
</protein>
<evidence type="ECO:0000256" key="1">
    <source>
        <dbReference type="ARBA" id="ARBA00004496"/>
    </source>
</evidence>
<dbReference type="InterPro" id="IPR013598">
    <property type="entry name" value="Exportin-1/Importin-b-like"/>
</dbReference>
<accession>A0AAD5UFG2</accession>
<dbReference type="GO" id="GO:0071528">
    <property type="term" value="P:tRNA re-export from nucleus"/>
    <property type="evidence" value="ECO:0007669"/>
    <property type="project" value="UniProtKB-UniRule"/>
</dbReference>
<evidence type="ECO:0000256" key="8">
    <source>
        <dbReference type="ARBA" id="ARBA00023242"/>
    </source>
</evidence>
<keyword evidence="4 9" id="KW-0813">Transport</keyword>
<dbReference type="InterPro" id="IPR016024">
    <property type="entry name" value="ARM-type_fold"/>
</dbReference>
<evidence type="ECO:0000256" key="6">
    <source>
        <dbReference type="ARBA" id="ARBA00022555"/>
    </source>
</evidence>
<keyword evidence="13" id="KW-1185">Reference proteome</keyword>
<dbReference type="GO" id="GO:0000049">
    <property type="term" value="F:tRNA binding"/>
    <property type="evidence" value="ECO:0007669"/>
    <property type="project" value="UniProtKB-UniRule"/>
</dbReference>
<dbReference type="InterPro" id="IPR040017">
    <property type="entry name" value="XPOT"/>
</dbReference>
<dbReference type="EMBL" id="JADGKB010000056">
    <property type="protein sequence ID" value="KAJ3256087.1"/>
    <property type="molecule type" value="Genomic_DNA"/>
</dbReference>
<dbReference type="GO" id="GO:0031267">
    <property type="term" value="F:small GTPase binding"/>
    <property type="evidence" value="ECO:0007669"/>
    <property type="project" value="InterPro"/>
</dbReference>
<feature type="domain" description="Exportin-1/Importin-beta-like" evidence="10">
    <location>
        <begin position="92"/>
        <end position="240"/>
    </location>
</feature>
<keyword evidence="8 9" id="KW-0539">Nucleus</keyword>